<dbReference type="Pfam" id="PF00888">
    <property type="entry name" value="Cullin"/>
    <property type="match status" value="1"/>
</dbReference>
<dbReference type="AlphaFoldDB" id="A0A2A6BAQ4"/>
<organism evidence="4 5">
    <name type="scientific">Pristionchus pacificus</name>
    <name type="common">Parasitic nematode worm</name>
    <dbReference type="NCBI Taxonomy" id="54126"/>
    <lineage>
        <taxon>Eukaryota</taxon>
        <taxon>Metazoa</taxon>
        <taxon>Ecdysozoa</taxon>
        <taxon>Nematoda</taxon>
        <taxon>Chromadorea</taxon>
        <taxon>Rhabditida</taxon>
        <taxon>Rhabditina</taxon>
        <taxon>Diplogasteromorpha</taxon>
        <taxon>Diplogasteroidea</taxon>
        <taxon>Neodiplogasteridae</taxon>
        <taxon>Pristionchus</taxon>
    </lineage>
</organism>
<dbReference type="OrthoDB" id="27073at2759"/>
<sequence>MRNVVYEMNVSGAEEQLTTGWQPCLRVQHVVLSWTYRGIGKIILQSLKLSQNPCPTCSRGDDQITSFAEQWNHFKLCSEKITGIFAYLNRHWIKRQMDSGNNEVQEIYTLAIGTWKVMMRQFMSTTIADAVREMIEEKNRGIDINEEMLKGVEDCFEHLGIGEISQTTGSFILCDV</sequence>
<dbReference type="GO" id="GO:0006511">
    <property type="term" value="P:ubiquitin-dependent protein catabolic process"/>
    <property type="evidence" value="ECO:0007669"/>
    <property type="project" value="InterPro"/>
</dbReference>
<protein>
    <submittedName>
        <fullName evidence="4">Cullin domain-containing protein</fullName>
    </submittedName>
</protein>
<feature type="domain" description="Cullin N-terminal" evidence="3">
    <location>
        <begin position="30"/>
        <end position="161"/>
    </location>
</feature>
<keyword evidence="5" id="KW-1185">Reference proteome</keyword>
<dbReference type="SUPFAM" id="SSF74788">
    <property type="entry name" value="Cullin repeat-like"/>
    <property type="match status" value="1"/>
</dbReference>
<gene>
    <name evidence="4" type="primary">WBGene00276051</name>
</gene>
<dbReference type="GO" id="GO:0031625">
    <property type="term" value="F:ubiquitin protein ligase binding"/>
    <property type="evidence" value="ECO:0007669"/>
    <property type="project" value="InterPro"/>
</dbReference>
<accession>A0A2A6BAQ4</accession>
<dbReference type="InterPro" id="IPR016159">
    <property type="entry name" value="Cullin_repeat-like_dom_sf"/>
</dbReference>
<reference evidence="5" key="1">
    <citation type="journal article" date="2008" name="Nat. Genet.">
        <title>The Pristionchus pacificus genome provides a unique perspective on nematode lifestyle and parasitism.</title>
        <authorList>
            <person name="Dieterich C."/>
            <person name="Clifton S.W."/>
            <person name="Schuster L.N."/>
            <person name="Chinwalla A."/>
            <person name="Delehaunty K."/>
            <person name="Dinkelacker I."/>
            <person name="Fulton L."/>
            <person name="Fulton R."/>
            <person name="Godfrey J."/>
            <person name="Minx P."/>
            <person name="Mitreva M."/>
            <person name="Roeseler W."/>
            <person name="Tian H."/>
            <person name="Witte H."/>
            <person name="Yang S.P."/>
            <person name="Wilson R.K."/>
            <person name="Sommer R.J."/>
        </authorList>
    </citation>
    <scope>NUCLEOTIDE SEQUENCE [LARGE SCALE GENOMIC DNA]</scope>
    <source>
        <strain evidence="5">PS312</strain>
    </source>
</reference>
<reference evidence="4" key="2">
    <citation type="submission" date="2022-06" db="UniProtKB">
        <authorList>
            <consortium name="EnsemblMetazoa"/>
        </authorList>
    </citation>
    <scope>IDENTIFICATION</scope>
    <source>
        <strain evidence="4">PS312</strain>
    </source>
</reference>
<dbReference type="EnsemblMetazoa" id="PPA37682.1">
    <property type="protein sequence ID" value="PPA37682.1"/>
    <property type="gene ID" value="WBGene00276051"/>
</dbReference>
<keyword evidence="2" id="KW-0833">Ubl conjugation pathway</keyword>
<dbReference type="Gene3D" id="1.20.1310.10">
    <property type="entry name" value="Cullin Repeats"/>
    <property type="match status" value="1"/>
</dbReference>
<evidence type="ECO:0000259" key="3">
    <source>
        <dbReference type="Pfam" id="PF00888"/>
    </source>
</evidence>
<evidence type="ECO:0000313" key="5">
    <source>
        <dbReference type="Proteomes" id="UP000005239"/>
    </source>
</evidence>
<evidence type="ECO:0000313" key="4">
    <source>
        <dbReference type="EnsemblMetazoa" id="PPA37682.1"/>
    </source>
</evidence>
<accession>A0A8R1YVV6</accession>
<evidence type="ECO:0000256" key="2">
    <source>
        <dbReference type="ARBA" id="ARBA00022786"/>
    </source>
</evidence>
<proteinExistence type="inferred from homology"/>
<dbReference type="Proteomes" id="UP000005239">
    <property type="component" value="Unassembled WGS sequence"/>
</dbReference>
<evidence type="ECO:0000256" key="1">
    <source>
        <dbReference type="ARBA" id="ARBA00006019"/>
    </source>
</evidence>
<name>A0A2A6BAQ4_PRIPA</name>
<dbReference type="InterPro" id="IPR001373">
    <property type="entry name" value="Cullin_N"/>
</dbReference>
<comment type="similarity">
    <text evidence="1">Belongs to the cullin family.</text>
</comment>